<dbReference type="EMBL" id="CP115922">
    <property type="protein sequence ID" value="XCD19169.1"/>
    <property type="molecule type" value="Genomic_DNA"/>
</dbReference>
<proteinExistence type="predicted"/>
<accession>A0AAU8BRK9</accession>
<dbReference type="KEGG" id="vck:PG915_24860"/>
<evidence type="ECO:0000259" key="1">
    <source>
        <dbReference type="Pfam" id="PF05901"/>
    </source>
</evidence>
<protein>
    <submittedName>
        <fullName evidence="2">Excalibur calcium-binding domain-containing protein</fullName>
    </submittedName>
</protein>
<dbReference type="RefSeq" id="WP_353500292.1">
    <property type="nucleotide sequence ID" value="NZ_CP115922.1"/>
</dbReference>
<dbReference type="InterPro" id="IPR008613">
    <property type="entry name" value="Excalibur_Ca-bd_domain"/>
</dbReference>
<geneLocation type="plasmid" evidence="2">
    <name>p1</name>
</geneLocation>
<feature type="domain" description="Excalibur calcium-binding" evidence="1">
    <location>
        <begin position="32"/>
        <end position="64"/>
    </location>
</feature>
<gene>
    <name evidence="2" type="ORF">PG915_24860</name>
</gene>
<organism evidence="2">
    <name type="scientific">Vibrio chaetopteri</name>
    <dbReference type="NCBI Taxonomy" id="3016528"/>
    <lineage>
        <taxon>Bacteria</taxon>
        <taxon>Pseudomonadati</taxon>
        <taxon>Pseudomonadota</taxon>
        <taxon>Gammaproteobacteria</taxon>
        <taxon>Vibrionales</taxon>
        <taxon>Vibrionaceae</taxon>
        <taxon>Vibrio</taxon>
    </lineage>
</organism>
<dbReference type="AlphaFoldDB" id="A0AAU8BRK9"/>
<sequence length="65" mass="7121">MVFYPPNTDVSVKVVQLDPLALYDENENGKISCAEARLHGIAPVLRAHAAYKFMNDANDDGVVCN</sequence>
<evidence type="ECO:0000313" key="2">
    <source>
        <dbReference type="EMBL" id="XCD19169.1"/>
    </source>
</evidence>
<name>A0AAU8BRK9_9VIBR</name>
<keyword evidence="2" id="KW-0614">Plasmid</keyword>
<reference evidence="2" key="1">
    <citation type="submission" date="2023-01" db="EMBL/GenBank/DDBJ databases">
        <title>Vibrio sp. CB1-14 genome sequencing.</title>
        <authorList>
            <person name="Otstavnykh N."/>
            <person name="Isaeva M."/>
            <person name="Meleshko D."/>
        </authorList>
    </citation>
    <scope>NUCLEOTIDE SEQUENCE</scope>
    <source>
        <strain evidence="2">CB1-14</strain>
        <plasmid evidence="2">p1</plasmid>
    </source>
</reference>
<dbReference type="Pfam" id="PF05901">
    <property type="entry name" value="Excalibur"/>
    <property type="match status" value="1"/>
</dbReference>